<dbReference type="Pfam" id="PF00380">
    <property type="entry name" value="Ribosomal_S9"/>
    <property type="match status" value="1"/>
</dbReference>
<reference evidence="8 9" key="1">
    <citation type="submission" date="2021-06" db="EMBL/GenBank/DDBJ databases">
        <title>Complete genome of Haloferula helveola possessing various polysaccharide degrading enzymes.</title>
        <authorList>
            <person name="Takami H."/>
            <person name="Huang C."/>
            <person name="Hamasaki K."/>
        </authorList>
    </citation>
    <scope>NUCLEOTIDE SEQUENCE [LARGE SCALE GENOMIC DNA]</scope>
    <source>
        <strain evidence="8 9">CN-1</strain>
    </source>
</reference>
<sequence>MSAAAATQPTAATGRRKTSVAHVRMSEGSGTITINGRPFEDYLPTLPLQSAVLAPFQTANLLNRFDLNVTVKGGGLHSQAGAIRHAVARALTGFDPELRKELKPEGFLRRDPRMKERKKAGRPGARKRFQFSKR</sequence>
<dbReference type="NCBIfam" id="NF001099">
    <property type="entry name" value="PRK00132.1"/>
    <property type="match status" value="1"/>
</dbReference>
<evidence type="ECO:0000313" key="8">
    <source>
        <dbReference type="EMBL" id="BCX50339.1"/>
    </source>
</evidence>
<dbReference type="InterPro" id="IPR023035">
    <property type="entry name" value="Ribosomal_uS9_bac/plastid"/>
</dbReference>
<keyword evidence="3 5" id="KW-0687">Ribonucleoprotein</keyword>
<dbReference type="InterPro" id="IPR000754">
    <property type="entry name" value="Ribosomal_uS9"/>
</dbReference>
<evidence type="ECO:0000256" key="6">
    <source>
        <dbReference type="RuleBase" id="RU003815"/>
    </source>
</evidence>
<evidence type="ECO:0000256" key="4">
    <source>
        <dbReference type="ARBA" id="ARBA00035259"/>
    </source>
</evidence>
<name>A0ABN6HG69_9BACT</name>
<dbReference type="Proteomes" id="UP001374893">
    <property type="component" value="Chromosome"/>
</dbReference>
<protein>
    <recommendedName>
        <fullName evidence="4 5">Small ribosomal subunit protein uS9</fullName>
    </recommendedName>
</protein>
<dbReference type="GO" id="GO:0005840">
    <property type="term" value="C:ribosome"/>
    <property type="evidence" value="ECO:0007669"/>
    <property type="project" value="UniProtKB-KW"/>
</dbReference>
<dbReference type="InterPro" id="IPR014721">
    <property type="entry name" value="Ribsml_uS5_D2-typ_fold_subgr"/>
</dbReference>
<organism evidence="8 9">
    <name type="scientific">Haloferula helveola</name>
    <dbReference type="NCBI Taxonomy" id="490095"/>
    <lineage>
        <taxon>Bacteria</taxon>
        <taxon>Pseudomonadati</taxon>
        <taxon>Verrucomicrobiota</taxon>
        <taxon>Verrucomicrobiia</taxon>
        <taxon>Verrucomicrobiales</taxon>
        <taxon>Verrucomicrobiaceae</taxon>
        <taxon>Haloferula</taxon>
    </lineage>
</organism>
<dbReference type="InterPro" id="IPR020574">
    <property type="entry name" value="Ribosomal_uS9_CS"/>
</dbReference>
<feature type="compositionally biased region" description="Basic and acidic residues" evidence="7">
    <location>
        <begin position="103"/>
        <end position="114"/>
    </location>
</feature>
<dbReference type="PANTHER" id="PTHR21569">
    <property type="entry name" value="RIBOSOMAL PROTEIN S9"/>
    <property type="match status" value="1"/>
</dbReference>
<evidence type="ECO:0000256" key="3">
    <source>
        <dbReference type="ARBA" id="ARBA00023274"/>
    </source>
</evidence>
<dbReference type="RefSeq" id="WP_338687344.1">
    <property type="nucleotide sequence ID" value="NZ_AP024702.1"/>
</dbReference>
<proteinExistence type="inferred from homology"/>
<feature type="compositionally biased region" description="Low complexity" evidence="7">
    <location>
        <begin position="1"/>
        <end position="13"/>
    </location>
</feature>
<comment type="similarity">
    <text evidence="1 5 6">Belongs to the universal ribosomal protein uS9 family.</text>
</comment>
<feature type="region of interest" description="Disordered" evidence="7">
    <location>
        <begin position="103"/>
        <end position="134"/>
    </location>
</feature>
<accession>A0ABN6HG69</accession>
<feature type="region of interest" description="Disordered" evidence="7">
    <location>
        <begin position="1"/>
        <end position="21"/>
    </location>
</feature>
<evidence type="ECO:0000313" key="9">
    <source>
        <dbReference type="Proteomes" id="UP001374893"/>
    </source>
</evidence>
<dbReference type="InterPro" id="IPR020568">
    <property type="entry name" value="Ribosomal_Su5_D2-typ_SF"/>
</dbReference>
<evidence type="ECO:0000256" key="2">
    <source>
        <dbReference type="ARBA" id="ARBA00022980"/>
    </source>
</evidence>
<dbReference type="SUPFAM" id="SSF54211">
    <property type="entry name" value="Ribosomal protein S5 domain 2-like"/>
    <property type="match status" value="1"/>
</dbReference>
<evidence type="ECO:0000256" key="7">
    <source>
        <dbReference type="SAM" id="MobiDB-lite"/>
    </source>
</evidence>
<dbReference type="EMBL" id="AP024702">
    <property type="protein sequence ID" value="BCX50339.1"/>
    <property type="molecule type" value="Genomic_DNA"/>
</dbReference>
<evidence type="ECO:0000256" key="5">
    <source>
        <dbReference type="HAMAP-Rule" id="MF_00532"/>
    </source>
</evidence>
<dbReference type="Gene3D" id="3.30.230.10">
    <property type="match status" value="1"/>
</dbReference>
<dbReference type="PANTHER" id="PTHR21569:SF1">
    <property type="entry name" value="SMALL RIBOSOMAL SUBUNIT PROTEIN US9M"/>
    <property type="match status" value="1"/>
</dbReference>
<feature type="compositionally biased region" description="Basic residues" evidence="7">
    <location>
        <begin position="115"/>
        <end position="134"/>
    </location>
</feature>
<dbReference type="PROSITE" id="PS00360">
    <property type="entry name" value="RIBOSOMAL_S9"/>
    <property type="match status" value="1"/>
</dbReference>
<gene>
    <name evidence="5 8" type="primary">rpsI</name>
    <name evidence="8" type="ORF">HAHE_42470</name>
</gene>
<keyword evidence="9" id="KW-1185">Reference proteome</keyword>
<dbReference type="HAMAP" id="MF_00532_B">
    <property type="entry name" value="Ribosomal_uS9_B"/>
    <property type="match status" value="1"/>
</dbReference>
<evidence type="ECO:0000256" key="1">
    <source>
        <dbReference type="ARBA" id="ARBA00005251"/>
    </source>
</evidence>
<keyword evidence="2 5" id="KW-0689">Ribosomal protein</keyword>